<keyword evidence="1" id="KW-1133">Transmembrane helix</keyword>
<dbReference type="AlphaFoldDB" id="A0A0B7ATX8"/>
<gene>
    <name evidence="2" type="primary">ORF142788</name>
</gene>
<evidence type="ECO:0000313" key="2">
    <source>
        <dbReference type="EMBL" id="CEK84474.1"/>
    </source>
</evidence>
<keyword evidence="1" id="KW-0472">Membrane</keyword>
<accession>A0A0B7ATX8</accession>
<reference evidence="2" key="1">
    <citation type="submission" date="2014-12" db="EMBL/GenBank/DDBJ databases">
        <title>Insight into the proteome of Arion vulgaris.</title>
        <authorList>
            <person name="Aradska J."/>
            <person name="Bulat T."/>
            <person name="Smidak R."/>
            <person name="Sarate P."/>
            <person name="Gangsoo J."/>
            <person name="Sialana F."/>
            <person name="Bilban M."/>
            <person name="Lubec G."/>
        </authorList>
    </citation>
    <scope>NUCLEOTIDE SEQUENCE</scope>
    <source>
        <tissue evidence="2">Skin</tissue>
    </source>
</reference>
<proteinExistence type="predicted"/>
<protein>
    <submittedName>
        <fullName evidence="2">Uncharacterized protein</fullName>
    </submittedName>
</protein>
<sequence length="90" mass="10322">MQELADTEIKSDKIYLLTGQFNGKEPATYGNGNSEKRESVAKRNLVVNNSETNKKDENTKLKFCKMPSRRIIILALVCLSYLCRLQLFYS</sequence>
<organism evidence="2">
    <name type="scientific">Arion vulgaris</name>
    <dbReference type="NCBI Taxonomy" id="1028688"/>
    <lineage>
        <taxon>Eukaryota</taxon>
        <taxon>Metazoa</taxon>
        <taxon>Spiralia</taxon>
        <taxon>Lophotrochozoa</taxon>
        <taxon>Mollusca</taxon>
        <taxon>Gastropoda</taxon>
        <taxon>Heterobranchia</taxon>
        <taxon>Euthyneura</taxon>
        <taxon>Panpulmonata</taxon>
        <taxon>Eupulmonata</taxon>
        <taxon>Stylommatophora</taxon>
        <taxon>Helicina</taxon>
        <taxon>Arionoidea</taxon>
        <taxon>Arionidae</taxon>
        <taxon>Arion</taxon>
    </lineage>
</organism>
<keyword evidence="1" id="KW-0812">Transmembrane</keyword>
<feature type="transmembrane region" description="Helical" evidence="1">
    <location>
        <begin position="71"/>
        <end position="89"/>
    </location>
</feature>
<name>A0A0B7ATX8_9EUPU</name>
<dbReference type="EMBL" id="HACG01037609">
    <property type="protein sequence ID" value="CEK84474.1"/>
    <property type="molecule type" value="Transcribed_RNA"/>
</dbReference>
<evidence type="ECO:0000256" key="1">
    <source>
        <dbReference type="SAM" id="Phobius"/>
    </source>
</evidence>